<gene>
    <name evidence="5" type="ORF">BT67DRAFT_293878</name>
</gene>
<dbReference type="GO" id="GO:0005829">
    <property type="term" value="C:cytosol"/>
    <property type="evidence" value="ECO:0007669"/>
    <property type="project" value="TreeGrafter"/>
</dbReference>
<name>A0AAN6ULD2_9PEZI</name>
<dbReference type="Proteomes" id="UP001304895">
    <property type="component" value="Unassembled WGS sequence"/>
</dbReference>
<dbReference type="PANTHER" id="PTHR21240:SF31">
    <property type="entry name" value="AMIDOHYDROLASE FAMILY PROTEIN (AFU_ORTHOLOGUE AFUA_7G05840)"/>
    <property type="match status" value="1"/>
</dbReference>
<dbReference type="Pfam" id="PF04909">
    <property type="entry name" value="Amidohydro_2"/>
    <property type="match status" value="1"/>
</dbReference>
<feature type="domain" description="Amidohydrolase-related" evidence="4">
    <location>
        <begin position="52"/>
        <end position="345"/>
    </location>
</feature>
<dbReference type="GO" id="GO:0016787">
    <property type="term" value="F:hydrolase activity"/>
    <property type="evidence" value="ECO:0007669"/>
    <property type="project" value="InterPro"/>
</dbReference>
<evidence type="ECO:0000313" key="5">
    <source>
        <dbReference type="EMBL" id="KAK4135177.1"/>
    </source>
</evidence>
<accession>A0AAN6ULD2</accession>
<evidence type="ECO:0000256" key="3">
    <source>
        <dbReference type="RuleBase" id="RU366045"/>
    </source>
</evidence>
<keyword evidence="2 3" id="KW-0456">Lyase</keyword>
<comment type="caution">
    <text evidence="5">The sequence shown here is derived from an EMBL/GenBank/DDBJ whole genome shotgun (WGS) entry which is preliminary data.</text>
</comment>
<dbReference type="SUPFAM" id="SSF51556">
    <property type="entry name" value="Metallo-dependent hydrolases"/>
    <property type="match status" value="1"/>
</dbReference>
<keyword evidence="6" id="KW-1185">Reference proteome</keyword>
<reference evidence="5" key="1">
    <citation type="journal article" date="2023" name="Mol. Phylogenet. Evol.">
        <title>Genome-scale phylogeny and comparative genomics of the fungal order Sordariales.</title>
        <authorList>
            <person name="Hensen N."/>
            <person name="Bonometti L."/>
            <person name="Westerberg I."/>
            <person name="Brannstrom I.O."/>
            <person name="Guillou S."/>
            <person name="Cros-Aarteil S."/>
            <person name="Calhoun S."/>
            <person name="Haridas S."/>
            <person name="Kuo A."/>
            <person name="Mondo S."/>
            <person name="Pangilinan J."/>
            <person name="Riley R."/>
            <person name="LaButti K."/>
            <person name="Andreopoulos B."/>
            <person name="Lipzen A."/>
            <person name="Chen C."/>
            <person name="Yan M."/>
            <person name="Daum C."/>
            <person name="Ng V."/>
            <person name="Clum A."/>
            <person name="Steindorff A."/>
            <person name="Ohm R.A."/>
            <person name="Martin F."/>
            <person name="Silar P."/>
            <person name="Natvig D.O."/>
            <person name="Lalanne C."/>
            <person name="Gautier V."/>
            <person name="Ament-Velasquez S.L."/>
            <person name="Kruys A."/>
            <person name="Hutchinson M.I."/>
            <person name="Powell A.J."/>
            <person name="Barry K."/>
            <person name="Miller A.N."/>
            <person name="Grigoriev I.V."/>
            <person name="Debuchy R."/>
            <person name="Gladieux P."/>
            <person name="Hiltunen Thoren M."/>
            <person name="Johannesson H."/>
        </authorList>
    </citation>
    <scope>NUCLEOTIDE SEQUENCE</scope>
    <source>
        <strain evidence="5">CBS 123565</strain>
    </source>
</reference>
<evidence type="ECO:0000259" key="4">
    <source>
        <dbReference type="Pfam" id="PF04909"/>
    </source>
</evidence>
<keyword evidence="1 3" id="KW-0210">Decarboxylase</keyword>
<dbReference type="GO" id="GO:0019748">
    <property type="term" value="P:secondary metabolic process"/>
    <property type="evidence" value="ECO:0007669"/>
    <property type="project" value="TreeGrafter"/>
</dbReference>
<evidence type="ECO:0000256" key="1">
    <source>
        <dbReference type="ARBA" id="ARBA00022793"/>
    </source>
</evidence>
<protein>
    <submittedName>
        <fullName evidence="5">Amidohydrolase 2</fullName>
    </submittedName>
</protein>
<reference evidence="5" key="2">
    <citation type="submission" date="2023-05" db="EMBL/GenBank/DDBJ databases">
        <authorList>
            <consortium name="Lawrence Berkeley National Laboratory"/>
            <person name="Steindorff A."/>
            <person name="Hensen N."/>
            <person name="Bonometti L."/>
            <person name="Westerberg I."/>
            <person name="Brannstrom I.O."/>
            <person name="Guillou S."/>
            <person name="Cros-Aarteil S."/>
            <person name="Calhoun S."/>
            <person name="Haridas S."/>
            <person name="Kuo A."/>
            <person name="Mondo S."/>
            <person name="Pangilinan J."/>
            <person name="Riley R."/>
            <person name="Labutti K."/>
            <person name="Andreopoulos B."/>
            <person name="Lipzen A."/>
            <person name="Chen C."/>
            <person name="Yanf M."/>
            <person name="Daum C."/>
            <person name="Ng V."/>
            <person name="Clum A."/>
            <person name="Ohm R."/>
            <person name="Martin F."/>
            <person name="Silar P."/>
            <person name="Natvig D."/>
            <person name="Lalanne C."/>
            <person name="Gautier V."/>
            <person name="Ament-Velasquez S.L."/>
            <person name="Kruys A."/>
            <person name="Hutchinson M.I."/>
            <person name="Powell A.J."/>
            <person name="Barry K."/>
            <person name="Miller A.N."/>
            <person name="Grigoriev I.V."/>
            <person name="Debuchy R."/>
            <person name="Gladieux P."/>
            <person name="Thoren M.H."/>
            <person name="Johannesson H."/>
        </authorList>
    </citation>
    <scope>NUCLEOTIDE SEQUENCE</scope>
    <source>
        <strain evidence="5">CBS 123565</strain>
    </source>
</reference>
<comment type="similarity">
    <text evidence="3">Belongs to the metallo-dependent hydrolases superfamily.</text>
</comment>
<evidence type="ECO:0000256" key="2">
    <source>
        <dbReference type="ARBA" id="ARBA00023239"/>
    </source>
</evidence>
<proteinExistence type="inferred from homology"/>
<sequence>MAYPKPPKGTIAIEEAVLNPAGASWLADSAIPYRPDKDGSSPDHIVLAQMLGDIHHERLAQMDAHGVEYMLLSLTSPGAQGEPDPSKARALAAEANDWLAAQVALNPVRFGALASVSMHNVDDAVAEARRAVTELGMFGLMVNDRQAVSEGGDKEGGKCYDTDEFRPFWKAIEELGVPVYMHPRYPPAKDQEPGTGHGDPRQILGAAAQYHLDLSVHLYALCSSGVFDEYPGVQIVVGHLGEGIPFNLWRADNWYNKPATTRLRRSKHDYSYYFTTNISITTSGNFNTAALRFCTEQLGVDRCLFSIDYPHDTIAEAQWWWLMVDLPEDQKELIARGNAIRLFKLPLDP</sequence>
<dbReference type="InterPro" id="IPR006680">
    <property type="entry name" value="Amidohydro-rel"/>
</dbReference>
<dbReference type="InterPro" id="IPR032465">
    <property type="entry name" value="ACMSD"/>
</dbReference>
<dbReference type="AlphaFoldDB" id="A0AAN6ULD2"/>
<dbReference type="GO" id="GO:0016831">
    <property type="term" value="F:carboxy-lyase activity"/>
    <property type="evidence" value="ECO:0007669"/>
    <property type="project" value="UniProtKB-KW"/>
</dbReference>
<dbReference type="Gene3D" id="3.20.20.140">
    <property type="entry name" value="Metal-dependent hydrolases"/>
    <property type="match status" value="1"/>
</dbReference>
<dbReference type="EMBL" id="MU853407">
    <property type="protein sequence ID" value="KAK4135177.1"/>
    <property type="molecule type" value="Genomic_DNA"/>
</dbReference>
<organism evidence="5 6">
    <name type="scientific">Trichocladium antarcticum</name>
    <dbReference type="NCBI Taxonomy" id="1450529"/>
    <lineage>
        <taxon>Eukaryota</taxon>
        <taxon>Fungi</taxon>
        <taxon>Dikarya</taxon>
        <taxon>Ascomycota</taxon>
        <taxon>Pezizomycotina</taxon>
        <taxon>Sordariomycetes</taxon>
        <taxon>Sordariomycetidae</taxon>
        <taxon>Sordariales</taxon>
        <taxon>Chaetomiaceae</taxon>
        <taxon>Trichocladium</taxon>
    </lineage>
</organism>
<dbReference type="PANTHER" id="PTHR21240">
    <property type="entry name" value="2-AMINO-3-CARBOXYLMUCONATE-6-SEMIALDEHYDE DECARBOXYLASE"/>
    <property type="match status" value="1"/>
</dbReference>
<evidence type="ECO:0000313" key="6">
    <source>
        <dbReference type="Proteomes" id="UP001304895"/>
    </source>
</evidence>
<dbReference type="InterPro" id="IPR032466">
    <property type="entry name" value="Metal_Hydrolase"/>
</dbReference>